<sequence>MYTYSTLEKITLRFLISGHSYLPNDADFGDIEFALKLQQRMYSPEDYINIMLGCCKINKLVVTMMDSGDFVGTTALEKSIVKLEKSREGFTNLTGVDYSKTAIDLAKAVADAQQNSTIKYEVCDILAEDSENVSTLLLSCY</sequence>
<keyword evidence="2" id="KW-1185">Reference proteome</keyword>
<gene>
    <name evidence="1" type="ORF">TPAB3V08_LOCUS1973</name>
</gene>
<comment type="caution">
    <text evidence="1">The sequence shown here is derived from an EMBL/GenBank/DDBJ whole genome shotgun (WGS) entry which is preliminary data.</text>
</comment>
<dbReference type="InterPro" id="IPR029063">
    <property type="entry name" value="SAM-dependent_MTases_sf"/>
</dbReference>
<evidence type="ECO:0000313" key="1">
    <source>
        <dbReference type="EMBL" id="CAG2054957.1"/>
    </source>
</evidence>
<evidence type="ECO:0000313" key="2">
    <source>
        <dbReference type="Proteomes" id="UP001153148"/>
    </source>
</evidence>
<dbReference type="SUPFAM" id="SSF53335">
    <property type="entry name" value="S-adenosyl-L-methionine-dependent methyltransferases"/>
    <property type="match status" value="1"/>
</dbReference>
<dbReference type="EMBL" id="CAJPIN010001921">
    <property type="protein sequence ID" value="CAG2054957.1"/>
    <property type="molecule type" value="Genomic_DNA"/>
</dbReference>
<protein>
    <submittedName>
        <fullName evidence="1">Uncharacterized protein</fullName>
    </submittedName>
</protein>
<accession>A0ABN7NN61</accession>
<feature type="non-terminal residue" evidence="1">
    <location>
        <position position="141"/>
    </location>
</feature>
<reference evidence="1" key="1">
    <citation type="submission" date="2021-03" db="EMBL/GenBank/DDBJ databases">
        <authorList>
            <person name="Tran Van P."/>
        </authorList>
    </citation>
    <scope>NUCLEOTIDE SEQUENCE</scope>
</reference>
<name>A0ABN7NN61_TIMPD</name>
<organism evidence="1 2">
    <name type="scientific">Timema podura</name>
    <name type="common">Walking stick</name>
    <dbReference type="NCBI Taxonomy" id="61482"/>
    <lineage>
        <taxon>Eukaryota</taxon>
        <taxon>Metazoa</taxon>
        <taxon>Ecdysozoa</taxon>
        <taxon>Arthropoda</taxon>
        <taxon>Hexapoda</taxon>
        <taxon>Insecta</taxon>
        <taxon>Pterygota</taxon>
        <taxon>Neoptera</taxon>
        <taxon>Polyneoptera</taxon>
        <taxon>Phasmatodea</taxon>
        <taxon>Timematodea</taxon>
        <taxon>Timematoidea</taxon>
        <taxon>Timematidae</taxon>
        <taxon>Timema</taxon>
    </lineage>
</organism>
<dbReference type="Gene3D" id="3.40.50.150">
    <property type="entry name" value="Vaccinia Virus protein VP39"/>
    <property type="match status" value="1"/>
</dbReference>
<proteinExistence type="predicted"/>
<dbReference type="Proteomes" id="UP001153148">
    <property type="component" value="Unassembled WGS sequence"/>
</dbReference>